<dbReference type="OrthoDB" id="1880850at2759"/>
<dbReference type="GO" id="GO:0012505">
    <property type="term" value="C:endomembrane system"/>
    <property type="evidence" value="ECO:0007669"/>
    <property type="project" value="UniProtKB-SubCell"/>
</dbReference>
<gene>
    <name evidence="3" type="ORF">FH972_009647</name>
</gene>
<evidence type="ECO:0000256" key="1">
    <source>
        <dbReference type="ARBA" id="ARBA00004308"/>
    </source>
</evidence>
<sequence length="115" mass="12874">MGRAENSDLSELRSFYQLHVEDINDLQNAAVIDRPQLTKAYCTSGILCEVLKPLIARQIAQTRTAENLGETFFDSEVLPSMLLEISPILHVASEVVKSNPRVAYLCKFMLSFANN</sequence>
<organism evidence="3 4">
    <name type="scientific">Carpinus fangiana</name>
    <dbReference type="NCBI Taxonomy" id="176857"/>
    <lineage>
        <taxon>Eukaryota</taxon>
        <taxon>Viridiplantae</taxon>
        <taxon>Streptophyta</taxon>
        <taxon>Embryophyta</taxon>
        <taxon>Tracheophyta</taxon>
        <taxon>Spermatophyta</taxon>
        <taxon>Magnoliopsida</taxon>
        <taxon>eudicotyledons</taxon>
        <taxon>Gunneridae</taxon>
        <taxon>Pentapetalae</taxon>
        <taxon>rosids</taxon>
        <taxon>fabids</taxon>
        <taxon>Fagales</taxon>
        <taxon>Betulaceae</taxon>
        <taxon>Carpinus</taxon>
    </lineage>
</organism>
<proteinExistence type="predicted"/>
<dbReference type="Gene3D" id="1.25.40.270">
    <property type="entry name" value="Vacuolar protein sorting-associated protein vta1"/>
    <property type="match status" value="1"/>
</dbReference>
<dbReference type="Proteomes" id="UP000327013">
    <property type="component" value="Chromosome 4"/>
</dbReference>
<evidence type="ECO:0000256" key="2">
    <source>
        <dbReference type="ARBA" id="ARBA00023136"/>
    </source>
</evidence>
<evidence type="ECO:0000313" key="3">
    <source>
        <dbReference type="EMBL" id="KAE8037020.1"/>
    </source>
</evidence>
<dbReference type="EMBL" id="CM017324">
    <property type="protein sequence ID" value="KAE8037020.1"/>
    <property type="molecule type" value="Genomic_DNA"/>
</dbReference>
<name>A0A660KMV1_9ROSI</name>
<evidence type="ECO:0000313" key="4">
    <source>
        <dbReference type="Proteomes" id="UP000327013"/>
    </source>
</evidence>
<keyword evidence="2" id="KW-0472">Membrane</keyword>
<keyword evidence="4" id="KW-1185">Reference proteome</keyword>
<reference evidence="3 4" key="1">
    <citation type="submission" date="2019-06" db="EMBL/GenBank/DDBJ databases">
        <title>A chromosomal-level reference genome of Carpinus fangiana (Coryloideae, Betulaceae).</title>
        <authorList>
            <person name="Yang X."/>
            <person name="Wang Z."/>
            <person name="Zhang L."/>
            <person name="Hao G."/>
            <person name="Liu J."/>
            <person name="Yang Y."/>
        </authorList>
    </citation>
    <scope>NUCLEOTIDE SEQUENCE [LARGE SCALE GENOMIC DNA]</scope>
    <source>
        <strain evidence="3">Cfa_2016G</strain>
        <tissue evidence="3">Leaf</tissue>
    </source>
</reference>
<accession>A0A660KMV1</accession>
<dbReference type="InterPro" id="IPR023175">
    <property type="entry name" value="Vta1/CALS_N_sf"/>
</dbReference>
<comment type="subcellular location">
    <subcellularLocation>
        <location evidence="1">Endomembrane system</location>
    </subcellularLocation>
</comment>
<protein>
    <submittedName>
        <fullName evidence="3">Uncharacterized protein</fullName>
    </submittedName>
</protein>
<dbReference type="AlphaFoldDB" id="A0A660KMV1"/>